<reference evidence="3" key="1">
    <citation type="submission" date="2022-03" db="EMBL/GenBank/DDBJ databases">
        <title>A functionally conserved STORR gene fusion in Papaver species that diverged 16.8 million years ago.</title>
        <authorList>
            <person name="Catania T."/>
        </authorList>
    </citation>
    <scope>NUCLEOTIDE SEQUENCE</scope>
    <source>
        <strain evidence="3">S-191538</strain>
    </source>
</reference>
<organism evidence="3 4">
    <name type="scientific">Papaver nudicaule</name>
    <name type="common">Iceland poppy</name>
    <dbReference type="NCBI Taxonomy" id="74823"/>
    <lineage>
        <taxon>Eukaryota</taxon>
        <taxon>Viridiplantae</taxon>
        <taxon>Streptophyta</taxon>
        <taxon>Embryophyta</taxon>
        <taxon>Tracheophyta</taxon>
        <taxon>Spermatophyta</taxon>
        <taxon>Magnoliopsida</taxon>
        <taxon>Ranunculales</taxon>
        <taxon>Papaveraceae</taxon>
        <taxon>Papaveroideae</taxon>
        <taxon>Papaver</taxon>
    </lineage>
</organism>
<accession>A0AA41V7X5</accession>
<feature type="region of interest" description="Disordered" evidence="1">
    <location>
        <begin position="90"/>
        <end position="111"/>
    </location>
</feature>
<dbReference type="AlphaFoldDB" id="A0AA41V7X5"/>
<keyword evidence="4" id="KW-1185">Reference proteome</keyword>
<dbReference type="PANTHER" id="PTHR26379:SF187">
    <property type="entry name" value="OS07G0655300 PROTEIN"/>
    <property type="match status" value="1"/>
</dbReference>
<dbReference type="PANTHER" id="PTHR26379">
    <property type="entry name" value="BTB/POZ AND MATH DOMAIN-CONTAINING PROTEIN 1"/>
    <property type="match status" value="1"/>
</dbReference>
<protein>
    <recommendedName>
        <fullName evidence="2">MATH domain-containing protein</fullName>
    </recommendedName>
</protein>
<dbReference type="SUPFAM" id="SSF49599">
    <property type="entry name" value="TRAF domain-like"/>
    <property type="match status" value="1"/>
</dbReference>
<dbReference type="EMBL" id="JAJJMA010071056">
    <property type="protein sequence ID" value="MCL7027693.1"/>
    <property type="molecule type" value="Genomic_DNA"/>
</dbReference>
<name>A0AA41V7X5_PAPNU</name>
<sequence>MSSSQLIFETVKGSHEFKIQGYSQARGTGAGRFKTSAKFTVGRCDWVVAFYPDGYNQASKEYVSMFVKLVSPTEASASYDFKLLDQRGKGIHKLNNGPKTPLPYTRANPMR</sequence>
<dbReference type="CDD" id="cd00121">
    <property type="entry name" value="MATH"/>
    <property type="match status" value="1"/>
</dbReference>
<evidence type="ECO:0000313" key="4">
    <source>
        <dbReference type="Proteomes" id="UP001177140"/>
    </source>
</evidence>
<evidence type="ECO:0000256" key="1">
    <source>
        <dbReference type="SAM" id="MobiDB-lite"/>
    </source>
</evidence>
<dbReference type="Pfam" id="PF22486">
    <property type="entry name" value="MATH_2"/>
    <property type="match status" value="1"/>
</dbReference>
<dbReference type="PROSITE" id="PS50144">
    <property type="entry name" value="MATH"/>
    <property type="match status" value="1"/>
</dbReference>
<dbReference type="Gene3D" id="2.60.210.10">
    <property type="entry name" value="Apoptosis, Tumor Necrosis Factor Receptor Associated Protein 2, Chain A"/>
    <property type="match status" value="1"/>
</dbReference>
<evidence type="ECO:0000259" key="2">
    <source>
        <dbReference type="PROSITE" id="PS50144"/>
    </source>
</evidence>
<dbReference type="InterPro" id="IPR002083">
    <property type="entry name" value="MATH/TRAF_dom"/>
</dbReference>
<proteinExistence type="predicted"/>
<dbReference type="InterPro" id="IPR045005">
    <property type="entry name" value="BPM1-6"/>
</dbReference>
<dbReference type="Proteomes" id="UP001177140">
    <property type="component" value="Unassembled WGS sequence"/>
</dbReference>
<gene>
    <name evidence="3" type="ORF">MKW94_014159</name>
</gene>
<comment type="caution">
    <text evidence="3">The sequence shown here is derived from an EMBL/GenBank/DDBJ whole genome shotgun (WGS) entry which is preliminary data.</text>
</comment>
<feature type="non-terminal residue" evidence="3">
    <location>
        <position position="111"/>
    </location>
</feature>
<feature type="domain" description="MATH" evidence="2">
    <location>
        <begin position="12"/>
        <end position="111"/>
    </location>
</feature>
<dbReference type="GO" id="GO:0016567">
    <property type="term" value="P:protein ubiquitination"/>
    <property type="evidence" value="ECO:0007669"/>
    <property type="project" value="InterPro"/>
</dbReference>
<dbReference type="InterPro" id="IPR008974">
    <property type="entry name" value="TRAF-like"/>
</dbReference>
<evidence type="ECO:0000313" key="3">
    <source>
        <dbReference type="EMBL" id="MCL7027693.1"/>
    </source>
</evidence>